<gene>
    <name evidence="2" type="ORF">SAMEA4029009_CIC11G00000001092</name>
</gene>
<keyword evidence="1" id="KW-0732">Signal</keyword>
<name>A0A1L0C497_9ASCO</name>
<sequence>MVAPCLLPLLCLAPGGTDVPSTQYCMLPIGSEVDDYAFLMFLKLYYTSNVFRVICGSSQAAFEFYYVL</sequence>
<protein>
    <submittedName>
        <fullName evidence="2">CIC11C00000001092</fullName>
    </submittedName>
</protein>
<dbReference type="AlphaFoldDB" id="A0A1L0C497"/>
<dbReference type="EMBL" id="LT635769">
    <property type="protein sequence ID" value="SGZ58331.1"/>
    <property type="molecule type" value="Genomic_DNA"/>
</dbReference>
<evidence type="ECO:0000313" key="2">
    <source>
        <dbReference type="EMBL" id="SGZ58331.1"/>
    </source>
</evidence>
<reference evidence="2 3" key="1">
    <citation type="submission" date="2016-10" db="EMBL/GenBank/DDBJ databases">
        <authorList>
            <person name="de Groot N.N."/>
        </authorList>
    </citation>
    <scope>NUCLEOTIDE SEQUENCE [LARGE SCALE GENOMIC DNA]</scope>
    <source>
        <strain evidence="2 3">PYCC 4715</strain>
    </source>
</reference>
<evidence type="ECO:0000313" key="3">
    <source>
        <dbReference type="Proteomes" id="UP000182259"/>
    </source>
</evidence>
<accession>A0A1L0C497</accession>
<feature type="chain" id="PRO_5013380945" evidence="1">
    <location>
        <begin position="18"/>
        <end position="68"/>
    </location>
</feature>
<feature type="signal peptide" evidence="1">
    <location>
        <begin position="1"/>
        <end position="17"/>
    </location>
</feature>
<evidence type="ECO:0000256" key="1">
    <source>
        <dbReference type="SAM" id="SignalP"/>
    </source>
</evidence>
<dbReference type="Proteomes" id="UP000182259">
    <property type="component" value="Chromosome VI"/>
</dbReference>
<organism evidence="2 3">
    <name type="scientific">Sungouiella intermedia</name>
    <dbReference type="NCBI Taxonomy" id="45354"/>
    <lineage>
        <taxon>Eukaryota</taxon>
        <taxon>Fungi</taxon>
        <taxon>Dikarya</taxon>
        <taxon>Ascomycota</taxon>
        <taxon>Saccharomycotina</taxon>
        <taxon>Pichiomycetes</taxon>
        <taxon>Metschnikowiaceae</taxon>
        <taxon>Sungouiella</taxon>
    </lineage>
</organism>
<proteinExistence type="predicted"/>